<dbReference type="GO" id="GO:0006508">
    <property type="term" value="P:proteolysis"/>
    <property type="evidence" value="ECO:0007669"/>
    <property type="project" value="UniProtKB-KW"/>
</dbReference>
<dbReference type="EMBL" id="CYRX01000033">
    <property type="protein sequence ID" value="CUH62069.1"/>
    <property type="molecule type" value="Genomic_DNA"/>
</dbReference>
<evidence type="ECO:0000256" key="5">
    <source>
        <dbReference type="ARBA" id="ARBA00022825"/>
    </source>
</evidence>
<dbReference type="GO" id="GO:0004252">
    <property type="term" value="F:serine-type endopeptidase activity"/>
    <property type="evidence" value="ECO:0007669"/>
    <property type="project" value="InterPro"/>
</dbReference>
<evidence type="ECO:0000256" key="4">
    <source>
        <dbReference type="ARBA" id="ARBA00022801"/>
    </source>
</evidence>
<accession>A0A0P1FS31</accession>
<feature type="compositionally biased region" description="Basic residues" evidence="7">
    <location>
        <begin position="281"/>
        <end position="291"/>
    </location>
</feature>
<organism evidence="9 10">
    <name type="scientific">Thalassobacter stenotrophicus</name>
    <dbReference type="NCBI Taxonomy" id="266809"/>
    <lineage>
        <taxon>Bacteria</taxon>
        <taxon>Pseudomonadati</taxon>
        <taxon>Pseudomonadota</taxon>
        <taxon>Alphaproteobacteria</taxon>
        <taxon>Rhodobacterales</taxon>
        <taxon>Roseobacteraceae</taxon>
        <taxon>Thalassobacter</taxon>
    </lineage>
</organism>
<dbReference type="SUPFAM" id="SSF50494">
    <property type="entry name" value="Trypsin-like serine proteases"/>
    <property type="match status" value="1"/>
</dbReference>
<dbReference type="PANTHER" id="PTHR15462:SF8">
    <property type="entry name" value="SERINE PROTEASE"/>
    <property type="match status" value="1"/>
</dbReference>
<sequence>MLYQFARRSAHALAIMVVLVCSHSVQAQSIQTLDAPFKRMGWEGVGRLDFGRGFCTGTLIARDIVLTAAHCVYDHVKAGTKLPRDLVFRAGYQHGAASAERRVVAAHIPQGYVRDPGGKSTANTIPHDIALLQLESEIFVTSASPFRIHARASQGTEVMLLSYGKGREEALTQERGCAITNRYSGGILEFNCAATFGSSGAPVFIEEDGNRRILSIISGGARGDDGRFVVYGMELTTPVADLMARLRSRQSLPPTSEGARRLRVGASTGSTRPKSAEHPPSFKRIRVVPGS</sequence>
<dbReference type="Proteomes" id="UP000051298">
    <property type="component" value="Unassembled WGS sequence"/>
</dbReference>
<feature type="domain" description="Peptidase S1" evidence="8">
    <location>
        <begin position="19"/>
        <end position="251"/>
    </location>
</feature>
<reference evidence="9 10" key="1">
    <citation type="submission" date="2015-09" db="EMBL/GenBank/DDBJ databases">
        <authorList>
            <consortium name="Swine Surveillance"/>
        </authorList>
    </citation>
    <scope>NUCLEOTIDE SEQUENCE [LARGE SCALE GENOMIC DNA]</scope>
    <source>
        <strain evidence="9 10">CECT 5294</strain>
    </source>
</reference>
<dbReference type="InterPro" id="IPR009003">
    <property type="entry name" value="Peptidase_S1_PA"/>
</dbReference>
<dbReference type="InterPro" id="IPR050966">
    <property type="entry name" value="Glutamyl_endopeptidase"/>
</dbReference>
<proteinExistence type="inferred from homology"/>
<dbReference type="PROSITE" id="PS50240">
    <property type="entry name" value="TRYPSIN_DOM"/>
    <property type="match status" value="1"/>
</dbReference>
<dbReference type="InterPro" id="IPR008256">
    <property type="entry name" value="Peptidase_S1B"/>
</dbReference>
<feature type="region of interest" description="Disordered" evidence="7">
    <location>
        <begin position="249"/>
        <end position="291"/>
    </location>
</feature>
<evidence type="ECO:0000313" key="10">
    <source>
        <dbReference type="Proteomes" id="UP000051298"/>
    </source>
</evidence>
<evidence type="ECO:0000256" key="1">
    <source>
        <dbReference type="ARBA" id="ARBA00008764"/>
    </source>
</evidence>
<feature type="signal peptide" evidence="6">
    <location>
        <begin position="1"/>
        <end position="27"/>
    </location>
</feature>
<dbReference type="InterPro" id="IPR001254">
    <property type="entry name" value="Trypsin_dom"/>
</dbReference>
<name>A0A0P1FS31_9RHOB</name>
<evidence type="ECO:0000256" key="2">
    <source>
        <dbReference type="ARBA" id="ARBA00022670"/>
    </source>
</evidence>
<dbReference type="PROSITE" id="PS00134">
    <property type="entry name" value="TRYPSIN_HIS"/>
    <property type="match status" value="1"/>
</dbReference>
<protein>
    <recommendedName>
        <fullName evidence="6">Serine protease</fullName>
        <ecNumber evidence="6">3.4.21.-</ecNumber>
    </recommendedName>
</protein>
<feature type="chain" id="PRO_5006987322" description="Serine protease" evidence="6">
    <location>
        <begin position="28"/>
        <end position="291"/>
    </location>
</feature>
<dbReference type="InterPro" id="IPR018114">
    <property type="entry name" value="TRYPSIN_HIS"/>
</dbReference>
<dbReference type="AlphaFoldDB" id="A0A0P1FS31"/>
<comment type="similarity">
    <text evidence="1 6">Belongs to the peptidase S1B family.</text>
</comment>
<dbReference type="PRINTS" id="PR00839">
    <property type="entry name" value="V8PROTEASE"/>
</dbReference>
<dbReference type="RefSeq" id="WP_058124599.1">
    <property type="nucleotide sequence ID" value="NZ_CYRX01000033.1"/>
</dbReference>
<keyword evidence="4 6" id="KW-0378">Hydrolase</keyword>
<keyword evidence="3 6" id="KW-0732">Signal</keyword>
<evidence type="ECO:0000256" key="3">
    <source>
        <dbReference type="ARBA" id="ARBA00022729"/>
    </source>
</evidence>
<evidence type="ECO:0000256" key="7">
    <source>
        <dbReference type="SAM" id="MobiDB-lite"/>
    </source>
</evidence>
<dbReference type="EC" id="3.4.21.-" evidence="6"/>
<dbReference type="Gene3D" id="2.40.10.10">
    <property type="entry name" value="Trypsin-like serine proteases"/>
    <property type="match status" value="2"/>
</dbReference>
<keyword evidence="5 6" id="KW-0720">Serine protease</keyword>
<dbReference type="Pfam" id="PF00089">
    <property type="entry name" value="Trypsin"/>
    <property type="match status" value="1"/>
</dbReference>
<dbReference type="InterPro" id="IPR043504">
    <property type="entry name" value="Peptidase_S1_PA_chymotrypsin"/>
</dbReference>
<evidence type="ECO:0000313" key="9">
    <source>
        <dbReference type="EMBL" id="CUH62069.1"/>
    </source>
</evidence>
<gene>
    <name evidence="9" type="ORF">THS5294_03383</name>
</gene>
<evidence type="ECO:0000259" key="8">
    <source>
        <dbReference type="PROSITE" id="PS50240"/>
    </source>
</evidence>
<evidence type="ECO:0000256" key="6">
    <source>
        <dbReference type="RuleBase" id="RU004296"/>
    </source>
</evidence>
<dbReference type="PANTHER" id="PTHR15462">
    <property type="entry name" value="SERINE PROTEASE"/>
    <property type="match status" value="1"/>
</dbReference>
<keyword evidence="2 6" id="KW-0645">Protease</keyword>